<gene>
    <name evidence="2" type="ORF">ACFOX0_08440</name>
</gene>
<evidence type="ECO:0000313" key="3">
    <source>
        <dbReference type="Proteomes" id="UP001595868"/>
    </source>
</evidence>
<organism evidence="2 3">
    <name type="scientific">Micromonospora zhanjiangensis</name>
    <dbReference type="NCBI Taxonomy" id="1522057"/>
    <lineage>
        <taxon>Bacteria</taxon>
        <taxon>Bacillati</taxon>
        <taxon>Actinomycetota</taxon>
        <taxon>Actinomycetes</taxon>
        <taxon>Micromonosporales</taxon>
        <taxon>Micromonosporaceae</taxon>
        <taxon>Micromonospora</taxon>
    </lineage>
</organism>
<evidence type="ECO:0000313" key="2">
    <source>
        <dbReference type="EMBL" id="MFC4105965.1"/>
    </source>
</evidence>
<feature type="compositionally biased region" description="Basic and acidic residues" evidence="1">
    <location>
        <begin position="1"/>
        <end position="11"/>
    </location>
</feature>
<dbReference type="Proteomes" id="UP001595868">
    <property type="component" value="Unassembled WGS sequence"/>
</dbReference>
<evidence type="ECO:0000256" key="1">
    <source>
        <dbReference type="SAM" id="MobiDB-lite"/>
    </source>
</evidence>
<protein>
    <recommendedName>
        <fullName evidence="4">FXSXX-COOH protein</fullName>
    </recommendedName>
</protein>
<reference evidence="3" key="1">
    <citation type="journal article" date="2019" name="Int. J. Syst. Evol. Microbiol.">
        <title>The Global Catalogue of Microorganisms (GCM) 10K type strain sequencing project: providing services to taxonomists for standard genome sequencing and annotation.</title>
        <authorList>
            <consortium name="The Broad Institute Genomics Platform"/>
            <consortium name="The Broad Institute Genome Sequencing Center for Infectious Disease"/>
            <person name="Wu L."/>
            <person name="Ma J."/>
        </authorList>
    </citation>
    <scope>NUCLEOTIDE SEQUENCE [LARGE SCALE GENOMIC DNA]</scope>
    <source>
        <strain evidence="3">2902at01</strain>
    </source>
</reference>
<dbReference type="RefSeq" id="WP_377543598.1">
    <property type="nucleotide sequence ID" value="NZ_JBHSBN010000004.1"/>
</dbReference>
<accession>A0ABV8KJ44</accession>
<comment type="caution">
    <text evidence="2">The sequence shown here is derived from an EMBL/GenBank/DDBJ whole genome shotgun (WGS) entry which is preliminary data.</text>
</comment>
<keyword evidence="3" id="KW-1185">Reference proteome</keyword>
<dbReference type="EMBL" id="JBHSBN010000004">
    <property type="protein sequence ID" value="MFC4105965.1"/>
    <property type="molecule type" value="Genomic_DNA"/>
</dbReference>
<sequence>MHDDVRPVDRRPQRRRQVPGPGRHVRVGGDDQSHPAILAAPVDITVAELSIESFLPENAEIVAFLRG</sequence>
<name>A0ABV8KJ44_9ACTN</name>
<feature type="region of interest" description="Disordered" evidence="1">
    <location>
        <begin position="1"/>
        <end position="33"/>
    </location>
</feature>
<proteinExistence type="predicted"/>
<evidence type="ECO:0008006" key="4">
    <source>
        <dbReference type="Google" id="ProtNLM"/>
    </source>
</evidence>